<evidence type="ECO:0000313" key="2">
    <source>
        <dbReference type="Proteomes" id="UP001445335"/>
    </source>
</evidence>
<accession>A0AAW1RJT7</accession>
<gene>
    <name evidence="1" type="ORF">WJX81_004963</name>
</gene>
<organism evidence="1 2">
    <name type="scientific">Elliptochloris bilobata</name>
    <dbReference type="NCBI Taxonomy" id="381761"/>
    <lineage>
        <taxon>Eukaryota</taxon>
        <taxon>Viridiplantae</taxon>
        <taxon>Chlorophyta</taxon>
        <taxon>core chlorophytes</taxon>
        <taxon>Trebouxiophyceae</taxon>
        <taxon>Trebouxiophyceae incertae sedis</taxon>
        <taxon>Elliptochloris clade</taxon>
        <taxon>Elliptochloris</taxon>
    </lineage>
</organism>
<keyword evidence="2" id="KW-1185">Reference proteome</keyword>
<protein>
    <submittedName>
        <fullName evidence="1">Uncharacterized protein</fullName>
    </submittedName>
</protein>
<dbReference type="AlphaFoldDB" id="A0AAW1RJT7"/>
<dbReference type="Proteomes" id="UP001445335">
    <property type="component" value="Unassembled WGS sequence"/>
</dbReference>
<dbReference type="EMBL" id="JALJOU010000034">
    <property type="protein sequence ID" value="KAK9834037.1"/>
    <property type="molecule type" value="Genomic_DNA"/>
</dbReference>
<evidence type="ECO:0000313" key="1">
    <source>
        <dbReference type="EMBL" id="KAK9834037.1"/>
    </source>
</evidence>
<proteinExistence type="predicted"/>
<reference evidence="1 2" key="1">
    <citation type="journal article" date="2024" name="Nat. Commun.">
        <title>Phylogenomics reveals the evolutionary origins of lichenization in chlorophyte algae.</title>
        <authorList>
            <person name="Puginier C."/>
            <person name="Libourel C."/>
            <person name="Otte J."/>
            <person name="Skaloud P."/>
            <person name="Haon M."/>
            <person name="Grisel S."/>
            <person name="Petersen M."/>
            <person name="Berrin J.G."/>
            <person name="Delaux P.M."/>
            <person name="Dal Grande F."/>
            <person name="Keller J."/>
        </authorList>
    </citation>
    <scope>NUCLEOTIDE SEQUENCE [LARGE SCALE GENOMIC DNA]</scope>
    <source>
        <strain evidence="1 2">SAG 245.80</strain>
    </source>
</reference>
<sequence length="68" mass="7871">MHRERRAVHSKICAEDWLVAFEKHWRTPGLYLFARGQCMCRALMQAFTALDVSLVARAHGRARLGFRA</sequence>
<comment type="caution">
    <text evidence="1">The sequence shown here is derived from an EMBL/GenBank/DDBJ whole genome shotgun (WGS) entry which is preliminary data.</text>
</comment>
<name>A0AAW1RJT7_9CHLO</name>